<dbReference type="EMBL" id="BAEQ01000023">
    <property type="protein sequence ID" value="GAC28381.1"/>
    <property type="molecule type" value="Genomic_DNA"/>
</dbReference>
<evidence type="ECO:0000313" key="3">
    <source>
        <dbReference type="EMBL" id="GAC28381.1"/>
    </source>
</evidence>
<keyword evidence="4" id="KW-1185">Reference proteome</keyword>
<dbReference type="STRING" id="1121922.GCA_000428905_00820"/>
<evidence type="ECO:0000256" key="2">
    <source>
        <dbReference type="SAM" id="SignalP"/>
    </source>
</evidence>
<organism evidence="3 4">
    <name type="scientific">Brumicola pallidula DSM 14239 = ACAM 615</name>
    <dbReference type="NCBI Taxonomy" id="1121922"/>
    <lineage>
        <taxon>Bacteria</taxon>
        <taxon>Pseudomonadati</taxon>
        <taxon>Pseudomonadota</taxon>
        <taxon>Gammaproteobacteria</taxon>
        <taxon>Alteromonadales</taxon>
        <taxon>Alteromonadaceae</taxon>
        <taxon>Brumicola</taxon>
    </lineage>
</organism>
<accession>K6YWP4</accession>
<dbReference type="PANTHER" id="PTHR43313">
    <property type="entry name" value="SHORT-CHAIN DEHYDROGENASE/REDUCTASE FAMILY 9C"/>
    <property type="match status" value="1"/>
</dbReference>
<dbReference type="Proteomes" id="UP000006251">
    <property type="component" value="Unassembled WGS sequence"/>
</dbReference>
<dbReference type="Pfam" id="PF00106">
    <property type="entry name" value="adh_short"/>
    <property type="match status" value="1"/>
</dbReference>
<dbReference type="Gene3D" id="3.40.50.720">
    <property type="entry name" value="NAD(P)-binding Rossmann-like Domain"/>
    <property type="match status" value="1"/>
</dbReference>
<dbReference type="SUPFAM" id="SSF51735">
    <property type="entry name" value="NAD(P)-binding Rossmann-fold domains"/>
    <property type="match status" value="1"/>
</dbReference>
<dbReference type="AlphaFoldDB" id="K6YWP4"/>
<dbReference type="InterPro" id="IPR036291">
    <property type="entry name" value="NAD(P)-bd_dom_sf"/>
</dbReference>
<gene>
    <name evidence="3" type="ORF">GPAL_1514</name>
</gene>
<protein>
    <submittedName>
        <fullName evidence="3">Oxidoreductase, short chain dehydrogenase/reductase family</fullName>
    </submittedName>
</protein>
<dbReference type="GO" id="GO:0016491">
    <property type="term" value="F:oxidoreductase activity"/>
    <property type="evidence" value="ECO:0007669"/>
    <property type="project" value="TreeGrafter"/>
</dbReference>
<dbReference type="PRINTS" id="PR00080">
    <property type="entry name" value="SDRFAMILY"/>
</dbReference>
<evidence type="ECO:0000256" key="1">
    <source>
        <dbReference type="RuleBase" id="RU000363"/>
    </source>
</evidence>
<proteinExistence type="inferred from homology"/>
<comment type="similarity">
    <text evidence="1">Belongs to the short-chain dehydrogenases/reductases (SDR) family.</text>
</comment>
<dbReference type="PRINTS" id="PR00081">
    <property type="entry name" value="GDHRDH"/>
</dbReference>
<dbReference type="GO" id="GO:0008202">
    <property type="term" value="P:steroid metabolic process"/>
    <property type="evidence" value="ECO:0007669"/>
    <property type="project" value="TreeGrafter"/>
</dbReference>
<feature type="chain" id="PRO_5003897661" evidence="2">
    <location>
        <begin position="25"/>
        <end position="329"/>
    </location>
</feature>
<sequence>MNRTHPLIVLLMAAIFLLPVSASATTEKEVKSVLVTGASTGIGRNLAETLARNGHHVYAGARKEKDLAALNAIDNITAVRLDVTKQDEIDAVVALIEKSGTGLYALVNNAGIGGGGIVAQTPVADQTLVYQINVEGVYRVTKAFAPLILESQGRISMTGSIAGTATRAGLSAYSGSKHWIEAFTDSLALEMEPQGILVSVIAPGNYQSYIRRSSVLRTFAKVEAAGGKITAEMQQMYADTAARELTYKQPDEVSAAFMHALFDDNPLRRYVVTPNQQEQAFTIGAKVQQLVELNQWGPHSYTRVQLVEMLEKAIIEKAIIEKAIIEKAK</sequence>
<feature type="signal peptide" evidence="2">
    <location>
        <begin position="1"/>
        <end position="24"/>
    </location>
</feature>
<dbReference type="InterPro" id="IPR002347">
    <property type="entry name" value="SDR_fam"/>
</dbReference>
<keyword evidence="2" id="KW-0732">Signal</keyword>
<comment type="caution">
    <text evidence="3">The sequence shown here is derived from an EMBL/GenBank/DDBJ whole genome shotgun (WGS) entry which is preliminary data.</text>
</comment>
<evidence type="ECO:0000313" key="4">
    <source>
        <dbReference type="Proteomes" id="UP000006251"/>
    </source>
</evidence>
<name>K6YWP4_9ALTE</name>
<reference evidence="4" key="1">
    <citation type="journal article" date="2014" name="Environ. Microbiol.">
        <title>Comparative genomics of the marine bacterial genus Glaciecola reveals the high degree of genomic diversity and genomic characteristic for cold adaptation.</title>
        <authorList>
            <person name="Qin Q.L."/>
            <person name="Xie B.B."/>
            <person name="Yu Y."/>
            <person name="Shu Y.L."/>
            <person name="Rong J.C."/>
            <person name="Zhang Y.J."/>
            <person name="Zhao D.L."/>
            <person name="Chen X.L."/>
            <person name="Zhang X.Y."/>
            <person name="Chen B."/>
            <person name="Zhou B.C."/>
            <person name="Zhang Y.Z."/>
        </authorList>
    </citation>
    <scope>NUCLEOTIDE SEQUENCE [LARGE SCALE GENOMIC DNA]</scope>
    <source>
        <strain evidence="4">ACAM 615</strain>
    </source>
</reference>
<dbReference type="PANTHER" id="PTHR43313:SF1">
    <property type="entry name" value="3BETA-HYDROXYSTEROID DEHYDROGENASE DHS-16"/>
    <property type="match status" value="1"/>
</dbReference>
<dbReference type="RefSeq" id="WP_006010506.1">
    <property type="nucleotide sequence ID" value="NZ_BAEQ01000023.1"/>
</dbReference>